<comment type="cofactor">
    <cofactor evidence="1">
        <name>Zn(2+)</name>
        <dbReference type="ChEBI" id="CHEBI:29105"/>
    </cofactor>
</comment>
<protein>
    <submittedName>
        <fullName evidence="7">Aromatic ring-opening dioxygenase, catalytic subunit LigB</fullName>
    </submittedName>
</protein>
<evidence type="ECO:0000256" key="3">
    <source>
        <dbReference type="ARBA" id="ARBA00022723"/>
    </source>
</evidence>
<comment type="caution">
    <text evidence="7">The sequence shown here is derived from an EMBL/GenBank/DDBJ whole genome shotgun (WGS) entry which is preliminary data.</text>
</comment>
<sequence>MDQIGSDGEKFSRRKFLGGALASFLVALGVGKRFSGKKGDSEMNRAPVFFVGHGSPMNAIGENEFTKGWAASVQNLPRPKAILCISAHWVTRGSRITAMESPKTIHDFYGFPQELFDVQYSAPGNPALAKEISTDSRTQRLDLDYEWGLDHGSWSVLRHMYPNADIPVLQLSLDATKPAGWHYEFAKELASLRDQNTLIVGSGDLVHNLRLYNWRNEEEIPDWSKEANETFKALILKRDSKALSQYQNLGTAAQLAVPTPEHYIPMLYALALAGENEEISFYNDKIQSTVSMTSFRIG</sequence>
<dbReference type="GO" id="GO:0008198">
    <property type="term" value="F:ferrous iron binding"/>
    <property type="evidence" value="ECO:0007669"/>
    <property type="project" value="InterPro"/>
</dbReference>
<proteinExistence type="inferred from homology"/>
<dbReference type="Pfam" id="PF02900">
    <property type="entry name" value="LigB"/>
    <property type="match status" value="1"/>
</dbReference>
<dbReference type="Gene3D" id="3.40.830.10">
    <property type="entry name" value="LigB-like"/>
    <property type="match status" value="1"/>
</dbReference>
<accession>S3UUM9</accession>
<gene>
    <name evidence="7" type="ORF">LEP1GSC058_2438</name>
</gene>
<keyword evidence="8" id="KW-1185">Reference proteome</keyword>
<dbReference type="PANTHER" id="PTHR30096:SF0">
    <property type="entry name" value="4,5-DOPA DIOXYGENASE EXTRADIOL-LIKE PROTEIN"/>
    <property type="match status" value="1"/>
</dbReference>
<evidence type="ECO:0000256" key="1">
    <source>
        <dbReference type="ARBA" id="ARBA00001947"/>
    </source>
</evidence>
<feature type="domain" description="Extradiol ring-cleavage dioxygenase class III enzyme subunit B" evidence="6">
    <location>
        <begin position="64"/>
        <end position="278"/>
    </location>
</feature>
<evidence type="ECO:0000256" key="5">
    <source>
        <dbReference type="ARBA" id="ARBA00023002"/>
    </source>
</evidence>
<dbReference type="NCBIfam" id="NF007914">
    <property type="entry name" value="PRK10628.1"/>
    <property type="match status" value="1"/>
</dbReference>
<dbReference type="OrthoDB" id="9790889at2"/>
<dbReference type="CDD" id="cd07363">
    <property type="entry name" value="45_DOPA_Dioxygenase"/>
    <property type="match status" value="1"/>
</dbReference>
<dbReference type="InterPro" id="IPR014436">
    <property type="entry name" value="Extradiol_dOase_DODA"/>
</dbReference>
<dbReference type="SUPFAM" id="SSF53213">
    <property type="entry name" value="LigB-like"/>
    <property type="match status" value="1"/>
</dbReference>
<dbReference type="GO" id="GO:0008270">
    <property type="term" value="F:zinc ion binding"/>
    <property type="evidence" value="ECO:0007669"/>
    <property type="project" value="InterPro"/>
</dbReference>
<dbReference type="EMBL" id="AKWZ02000010">
    <property type="protein sequence ID" value="EPG72953.1"/>
    <property type="molecule type" value="Genomic_DNA"/>
</dbReference>
<dbReference type="InterPro" id="IPR004183">
    <property type="entry name" value="Xdiol_dOase_suB"/>
</dbReference>
<keyword evidence="3" id="KW-0479">Metal-binding</keyword>
<keyword evidence="4" id="KW-0862">Zinc</keyword>
<dbReference type="PIRSF" id="PIRSF006157">
    <property type="entry name" value="Doxgns_DODA"/>
    <property type="match status" value="1"/>
</dbReference>
<dbReference type="AlphaFoldDB" id="S3UUM9"/>
<evidence type="ECO:0000256" key="4">
    <source>
        <dbReference type="ARBA" id="ARBA00022833"/>
    </source>
</evidence>
<evidence type="ECO:0000313" key="7">
    <source>
        <dbReference type="EMBL" id="EPG72953.1"/>
    </source>
</evidence>
<evidence type="ECO:0000313" key="8">
    <source>
        <dbReference type="Proteomes" id="UP000014540"/>
    </source>
</evidence>
<dbReference type="GO" id="GO:0016702">
    <property type="term" value="F:oxidoreductase activity, acting on single donors with incorporation of molecular oxygen, incorporation of two atoms of oxygen"/>
    <property type="evidence" value="ECO:0007669"/>
    <property type="project" value="UniProtKB-ARBA"/>
</dbReference>
<keyword evidence="5" id="KW-0560">Oxidoreductase</keyword>
<evidence type="ECO:0000259" key="6">
    <source>
        <dbReference type="Pfam" id="PF02900"/>
    </source>
</evidence>
<dbReference type="PANTHER" id="PTHR30096">
    <property type="entry name" value="4,5-DOPA DIOXYGENASE EXTRADIOL-LIKE PROTEIN"/>
    <property type="match status" value="1"/>
</dbReference>
<keyword evidence="7" id="KW-0223">Dioxygenase</keyword>
<name>S3UUM9_9LEPT</name>
<dbReference type="RefSeq" id="WP_016549450.1">
    <property type="nucleotide sequence ID" value="NZ_AKWZ02000010.1"/>
</dbReference>
<evidence type="ECO:0000256" key="2">
    <source>
        <dbReference type="ARBA" id="ARBA00007581"/>
    </source>
</evidence>
<comment type="similarity">
    <text evidence="2">Belongs to the DODA-type extradiol aromatic ring-opening dioxygenase family.</text>
</comment>
<organism evidence="7 8">
    <name type="scientific">Leptospira fainei serovar Hurstbridge str. BUT 6</name>
    <dbReference type="NCBI Taxonomy" id="1193011"/>
    <lineage>
        <taxon>Bacteria</taxon>
        <taxon>Pseudomonadati</taxon>
        <taxon>Spirochaetota</taxon>
        <taxon>Spirochaetia</taxon>
        <taxon>Leptospirales</taxon>
        <taxon>Leptospiraceae</taxon>
        <taxon>Leptospira</taxon>
    </lineage>
</organism>
<dbReference type="Proteomes" id="UP000014540">
    <property type="component" value="Unassembled WGS sequence"/>
</dbReference>
<dbReference type="STRING" id="1193011.LEP1GSC058_2438"/>
<reference evidence="7" key="1">
    <citation type="submission" date="2013-04" db="EMBL/GenBank/DDBJ databases">
        <authorList>
            <person name="Harkins D.M."/>
            <person name="Durkin A.S."/>
            <person name="Selengut J.D."/>
            <person name="Sanka R."/>
            <person name="DePew J."/>
            <person name="Purushe J."/>
            <person name="Ahmed A."/>
            <person name="van der Linden H."/>
            <person name="Goris M.G.A."/>
            <person name="Hartskeerl R.A."/>
            <person name="Vinetz J.M."/>
            <person name="Sutton G.G."/>
            <person name="Nelson W.C."/>
            <person name="Fouts D.E."/>
        </authorList>
    </citation>
    <scope>NUCLEOTIDE SEQUENCE [LARGE SCALE GENOMIC DNA]</scope>
    <source>
        <strain evidence="7">BUT 6</strain>
    </source>
</reference>